<organism evidence="1 2">
    <name type="scientific">Parascaris univalens</name>
    <name type="common">Nematode worm</name>
    <dbReference type="NCBI Taxonomy" id="6257"/>
    <lineage>
        <taxon>Eukaryota</taxon>
        <taxon>Metazoa</taxon>
        <taxon>Ecdysozoa</taxon>
        <taxon>Nematoda</taxon>
        <taxon>Chromadorea</taxon>
        <taxon>Rhabditida</taxon>
        <taxon>Spirurina</taxon>
        <taxon>Ascaridomorpha</taxon>
        <taxon>Ascaridoidea</taxon>
        <taxon>Ascarididae</taxon>
        <taxon>Parascaris</taxon>
    </lineage>
</organism>
<dbReference type="AlphaFoldDB" id="A0A915CC99"/>
<dbReference type="Proteomes" id="UP000887569">
    <property type="component" value="Unplaced"/>
</dbReference>
<evidence type="ECO:0000313" key="1">
    <source>
        <dbReference type="Proteomes" id="UP000887569"/>
    </source>
</evidence>
<name>A0A915CC99_PARUN</name>
<dbReference type="WBParaSite" id="PgR114_g008_t01">
    <property type="protein sequence ID" value="PgR114_g008_t01"/>
    <property type="gene ID" value="PgR114_g008"/>
</dbReference>
<reference evidence="2" key="1">
    <citation type="submission" date="2022-11" db="UniProtKB">
        <authorList>
            <consortium name="WormBaseParasite"/>
        </authorList>
    </citation>
    <scope>IDENTIFICATION</scope>
</reference>
<keyword evidence="1" id="KW-1185">Reference proteome</keyword>
<evidence type="ECO:0000313" key="2">
    <source>
        <dbReference type="WBParaSite" id="PgR114_g008_t01"/>
    </source>
</evidence>
<protein>
    <submittedName>
        <fullName evidence="2">Uncharacterized protein</fullName>
    </submittedName>
</protein>
<sequence>MVGRSLSASAIRGRLIDYTTSFNLSRITVSVKFWMLSYRMVCGLYGFFSVQYPRQ</sequence>
<proteinExistence type="predicted"/>
<accession>A0A915CC99</accession>